<evidence type="ECO:0000313" key="2">
    <source>
        <dbReference type="Proteomes" id="UP000789759"/>
    </source>
</evidence>
<proteinExistence type="predicted"/>
<accession>A0A9N9DQS7</accession>
<gene>
    <name evidence="1" type="ORF">CPELLU_LOCUS9031</name>
</gene>
<name>A0A9N9DQS7_9GLOM</name>
<dbReference type="EMBL" id="CAJVQA010006684">
    <property type="protein sequence ID" value="CAG8644734.1"/>
    <property type="molecule type" value="Genomic_DNA"/>
</dbReference>
<organism evidence="1 2">
    <name type="scientific">Cetraspora pellucida</name>
    <dbReference type="NCBI Taxonomy" id="1433469"/>
    <lineage>
        <taxon>Eukaryota</taxon>
        <taxon>Fungi</taxon>
        <taxon>Fungi incertae sedis</taxon>
        <taxon>Mucoromycota</taxon>
        <taxon>Glomeromycotina</taxon>
        <taxon>Glomeromycetes</taxon>
        <taxon>Diversisporales</taxon>
        <taxon>Gigasporaceae</taxon>
        <taxon>Cetraspora</taxon>
    </lineage>
</organism>
<dbReference type="AlphaFoldDB" id="A0A9N9DQS7"/>
<keyword evidence="2" id="KW-1185">Reference proteome</keyword>
<reference evidence="1" key="1">
    <citation type="submission" date="2021-06" db="EMBL/GenBank/DDBJ databases">
        <authorList>
            <person name="Kallberg Y."/>
            <person name="Tangrot J."/>
            <person name="Rosling A."/>
        </authorList>
    </citation>
    <scope>NUCLEOTIDE SEQUENCE</scope>
    <source>
        <strain evidence="1">FL966</strain>
    </source>
</reference>
<protein>
    <submittedName>
        <fullName evidence="1">5495_t:CDS:1</fullName>
    </submittedName>
</protein>
<dbReference type="Proteomes" id="UP000789759">
    <property type="component" value="Unassembled WGS sequence"/>
</dbReference>
<evidence type="ECO:0000313" key="1">
    <source>
        <dbReference type="EMBL" id="CAG8644734.1"/>
    </source>
</evidence>
<dbReference type="OrthoDB" id="2388245at2759"/>
<feature type="non-terminal residue" evidence="1">
    <location>
        <position position="57"/>
    </location>
</feature>
<sequence length="57" mass="6545">MPTPKKSELLTNKTDEETAADHYFLEDMHADLEDLAKNRELTFEEIPSVKLLKVGLE</sequence>
<comment type="caution">
    <text evidence="1">The sequence shown here is derived from an EMBL/GenBank/DDBJ whole genome shotgun (WGS) entry which is preliminary data.</text>
</comment>